<evidence type="ECO:0000313" key="4">
    <source>
        <dbReference type="EMBL" id="VVT49607.1"/>
    </source>
</evidence>
<feature type="compositionally biased region" description="Basic and acidic residues" evidence="2">
    <location>
        <begin position="344"/>
        <end position="363"/>
    </location>
</feature>
<name>A0A5E8BJB5_9ASCO</name>
<sequence>MSLDTNRPLMSSSFEQDQFHSYSNSNEYDIDQQNTLAHGPLSSPTPSTPPLVKSQPLPAVIKPIVEKDLSHSYAMELRVPEMGCYGSFMHAVGEIVGQMGLVPCCFCCPNPFSKVDQGTVGLITRFGQFYKAADPGLVKVNPISEKMTKVDVRIQVIEISSQSCMTRDNVNIELSSVIYYHIVSPHRAIYSVSDVYHALIERTKTTLRLVVGSRTLQEIIERREEVASSIQEIIDEVADTWGVHVESILIKDIVMSQELTETLAQAAKSRRLGESKIISAKAEVESAKLMRKAADILESRAAMQIRYLDAMQNMAKQSSSKVIFMPSARSIENMASEASVSSEKNSDPKGKKKGKMMEKVTEKDETEDFIQGLVATEI</sequence>
<dbReference type="InterPro" id="IPR001972">
    <property type="entry name" value="Stomatin_HflK_fam"/>
</dbReference>
<evidence type="ECO:0000313" key="5">
    <source>
        <dbReference type="Proteomes" id="UP000398389"/>
    </source>
</evidence>
<accession>A0A5E8BJB5</accession>
<dbReference type="PANTHER" id="PTHR10264:SF19">
    <property type="entry name" value="AT06885P-RELATED"/>
    <property type="match status" value="1"/>
</dbReference>
<evidence type="ECO:0000256" key="2">
    <source>
        <dbReference type="SAM" id="MobiDB-lite"/>
    </source>
</evidence>
<dbReference type="GO" id="GO:0005886">
    <property type="term" value="C:plasma membrane"/>
    <property type="evidence" value="ECO:0007669"/>
    <property type="project" value="InterPro"/>
</dbReference>
<dbReference type="PRINTS" id="PR00721">
    <property type="entry name" value="STOMATIN"/>
</dbReference>
<dbReference type="FunFam" id="3.30.479.30:FF:000004">
    <property type="entry name" value="Putative membrane protease family, stomatin"/>
    <property type="match status" value="1"/>
</dbReference>
<dbReference type="AlphaFoldDB" id="A0A5E8BJB5"/>
<dbReference type="PANTHER" id="PTHR10264">
    <property type="entry name" value="BAND 7 PROTEIN-RELATED"/>
    <property type="match status" value="1"/>
</dbReference>
<comment type="similarity">
    <text evidence="1">Belongs to the band 7/mec-2 family.</text>
</comment>
<proteinExistence type="inferred from homology"/>
<dbReference type="RefSeq" id="XP_031852963.1">
    <property type="nucleotide sequence ID" value="XM_031997072.1"/>
</dbReference>
<dbReference type="EMBL" id="CABVLU010000002">
    <property type="protein sequence ID" value="VVT49607.1"/>
    <property type="molecule type" value="Genomic_DNA"/>
</dbReference>
<dbReference type="GeneID" id="43581172"/>
<reference evidence="4 5" key="1">
    <citation type="submission" date="2019-09" db="EMBL/GenBank/DDBJ databases">
        <authorList>
            <person name="Brejova B."/>
        </authorList>
    </citation>
    <scope>NUCLEOTIDE SEQUENCE [LARGE SCALE GENOMIC DNA]</scope>
</reference>
<dbReference type="Gene3D" id="6.10.250.2090">
    <property type="match status" value="1"/>
</dbReference>
<dbReference type="OrthoDB" id="2105077at2759"/>
<protein>
    <recommendedName>
        <fullName evidence="3">Band 7 domain-containing protein</fullName>
    </recommendedName>
</protein>
<dbReference type="Pfam" id="PF01145">
    <property type="entry name" value="Band_7"/>
    <property type="match status" value="1"/>
</dbReference>
<keyword evidence="5" id="KW-1185">Reference proteome</keyword>
<dbReference type="Proteomes" id="UP000398389">
    <property type="component" value="Unassembled WGS sequence"/>
</dbReference>
<dbReference type="GO" id="GO:0098552">
    <property type="term" value="C:side of membrane"/>
    <property type="evidence" value="ECO:0007669"/>
    <property type="project" value="UniProtKB-ARBA"/>
</dbReference>
<feature type="domain" description="Band 7" evidence="3">
    <location>
        <begin position="110"/>
        <end position="267"/>
    </location>
</feature>
<dbReference type="SUPFAM" id="SSF117892">
    <property type="entry name" value="Band 7/SPFH domain"/>
    <property type="match status" value="1"/>
</dbReference>
<feature type="region of interest" description="Disordered" evidence="2">
    <location>
        <begin position="334"/>
        <end position="364"/>
    </location>
</feature>
<dbReference type="Gene3D" id="3.30.479.30">
    <property type="entry name" value="Band 7 domain"/>
    <property type="match status" value="1"/>
</dbReference>
<evidence type="ECO:0000256" key="1">
    <source>
        <dbReference type="ARBA" id="ARBA00008164"/>
    </source>
</evidence>
<organism evidence="4 5">
    <name type="scientific">Magnusiomyces paraingens</name>
    <dbReference type="NCBI Taxonomy" id="2606893"/>
    <lineage>
        <taxon>Eukaryota</taxon>
        <taxon>Fungi</taxon>
        <taxon>Dikarya</taxon>
        <taxon>Ascomycota</taxon>
        <taxon>Saccharomycotina</taxon>
        <taxon>Dipodascomycetes</taxon>
        <taxon>Dipodascales</taxon>
        <taxon>Dipodascaceae</taxon>
        <taxon>Magnusiomyces</taxon>
    </lineage>
</organism>
<evidence type="ECO:0000259" key="3">
    <source>
        <dbReference type="SMART" id="SM00244"/>
    </source>
</evidence>
<dbReference type="InterPro" id="IPR043202">
    <property type="entry name" value="Band-7_stomatin-like"/>
</dbReference>
<dbReference type="InterPro" id="IPR036013">
    <property type="entry name" value="Band_7/SPFH_dom_sf"/>
</dbReference>
<dbReference type="SMART" id="SM00244">
    <property type="entry name" value="PHB"/>
    <property type="match status" value="1"/>
</dbReference>
<dbReference type="InterPro" id="IPR001107">
    <property type="entry name" value="Band_7"/>
</dbReference>
<dbReference type="CDD" id="cd13437">
    <property type="entry name" value="SPFH_alloslipin"/>
    <property type="match status" value="1"/>
</dbReference>
<gene>
    <name evidence="4" type="ORF">SAPINGB_P002353</name>
</gene>